<dbReference type="Pfam" id="PF00512">
    <property type="entry name" value="HisKA"/>
    <property type="match status" value="1"/>
</dbReference>
<dbReference type="PROSITE" id="PS50109">
    <property type="entry name" value="HIS_KIN"/>
    <property type="match status" value="1"/>
</dbReference>
<keyword evidence="3" id="KW-0597">Phosphoprotein</keyword>
<dbReference type="RefSeq" id="WP_206089291.1">
    <property type="nucleotide sequence ID" value="NZ_CP065053.1"/>
</dbReference>
<gene>
    <name evidence="6" type="ORF">IV454_30090</name>
</gene>
<comment type="catalytic activity">
    <reaction evidence="1">
        <text>ATP + protein L-histidine = ADP + protein N-phospho-L-histidine.</text>
        <dbReference type="EC" id="2.7.13.3"/>
    </reaction>
</comment>
<dbReference type="Proteomes" id="UP000662888">
    <property type="component" value="Chromosome"/>
</dbReference>
<dbReference type="InterPro" id="IPR003594">
    <property type="entry name" value="HATPase_dom"/>
</dbReference>
<keyword evidence="7" id="KW-1185">Reference proteome</keyword>
<dbReference type="SMART" id="SM00388">
    <property type="entry name" value="HisKA"/>
    <property type="match status" value="1"/>
</dbReference>
<proteinExistence type="predicted"/>
<dbReference type="Gene3D" id="1.10.287.130">
    <property type="match status" value="1"/>
</dbReference>
<dbReference type="InterPro" id="IPR025847">
    <property type="entry name" value="MEDS_domain"/>
</dbReference>
<feature type="domain" description="PAS" evidence="5">
    <location>
        <begin position="230"/>
        <end position="284"/>
    </location>
</feature>
<dbReference type="Pfam" id="PF08448">
    <property type="entry name" value="PAS_4"/>
    <property type="match status" value="1"/>
</dbReference>
<sequence length="611" mass="67713">MSTQRQNPTLHQSHPPPHFVRFYQDEVTLLSEVAEFIEQGLRTSGTAIVIATNDHITALQDQLQGLASLNGEEQPLKHLIVLNAEDTLALFMVDDWPDERLFDRTVGSVVRSACDSGTVVHAFGEMVAVLCSRGLYNAAVRLEELWNSLARECRFALFCAYPWQQFSRPGDAAAFQRICFAHDQVCHSIQALEKSDPDVSRQLAILQQENHALRCEVVRGREAEATLQDRERELMDFLENAAEALHRVGPDGTILWANKAELAMLGYRWDEYVGHHISEFHTDSDVIASILTRLQQGQTLLDEPARLNRRDASIQHVVISSNGCFENGHLRYTRCFTRDATERHLLVQLHREREVLVTKLSEANRAKDEFLAMLGHELRNPLAPVSAAAEVLKIVANDPERVQHVAGVLKRQVRHMTGLVDDLLDVARVTRGLIALDTSVLDLRAILTDAAEQIASRVQASNQSLQLDIPREPVLVMADRKRIVQVVANILVNANKFTPNGGTINMRLRADVGETELIVSDTGIGMDEELLAHLFDLFVQGRRTPDRAQGGLGLGLALARSLVELHGGSIAAASKGTGMGSTFIIRLPRLPNDLGNADNERSGPKLVPILG</sequence>
<dbReference type="PRINTS" id="PR00344">
    <property type="entry name" value="BCTRLSENSOR"/>
</dbReference>
<dbReference type="InterPro" id="IPR036097">
    <property type="entry name" value="HisK_dim/P_sf"/>
</dbReference>
<dbReference type="SMART" id="SM00387">
    <property type="entry name" value="HATPase_c"/>
    <property type="match status" value="1"/>
</dbReference>
<dbReference type="SUPFAM" id="SSF55874">
    <property type="entry name" value="ATPase domain of HSP90 chaperone/DNA topoisomerase II/histidine kinase"/>
    <property type="match status" value="1"/>
</dbReference>
<dbReference type="InterPro" id="IPR036890">
    <property type="entry name" value="HATPase_C_sf"/>
</dbReference>
<dbReference type="EC" id="2.7.13.3" evidence="2"/>
<dbReference type="InterPro" id="IPR035965">
    <property type="entry name" value="PAS-like_dom_sf"/>
</dbReference>
<name>A0AA48WCU9_9BURK</name>
<dbReference type="PROSITE" id="PS50112">
    <property type="entry name" value="PAS"/>
    <property type="match status" value="1"/>
</dbReference>
<dbReference type="Pfam" id="PF02518">
    <property type="entry name" value="HATPase_c"/>
    <property type="match status" value="1"/>
</dbReference>
<dbReference type="PANTHER" id="PTHR43547:SF2">
    <property type="entry name" value="HYBRID SIGNAL TRANSDUCTION HISTIDINE KINASE C"/>
    <property type="match status" value="1"/>
</dbReference>
<dbReference type="SMART" id="SM00091">
    <property type="entry name" value="PAS"/>
    <property type="match status" value="1"/>
</dbReference>
<dbReference type="Gene3D" id="3.30.565.10">
    <property type="entry name" value="Histidine kinase-like ATPase, C-terminal domain"/>
    <property type="match status" value="1"/>
</dbReference>
<evidence type="ECO:0000256" key="3">
    <source>
        <dbReference type="ARBA" id="ARBA00022553"/>
    </source>
</evidence>
<evidence type="ECO:0000313" key="7">
    <source>
        <dbReference type="Proteomes" id="UP000662888"/>
    </source>
</evidence>
<reference evidence="6 7" key="1">
    <citation type="submission" date="2020-11" db="EMBL/GenBank/DDBJ databases">
        <authorList>
            <person name="Sun Q."/>
        </authorList>
    </citation>
    <scope>NUCLEOTIDE SEQUENCE [LARGE SCALE GENOMIC DNA]</scope>
    <source>
        <strain evidence="6 7">P8398</strain>
    </source>
</reference>
<dbReference type="EMBL" id="CP065053">
    <property type="protein sequence ID" value="QPI49626.1"/>
    <property type="molecule type" value="Genomic_DNA"/>
</dbReference>
<evidence type="ECO:0000259" key="4">
    <source>
        <dbReference type="PROSITE" id="PS50109"/>
    </source>
</evidence>
<evidence type="ECO:0000256" key="1">
    <source>
        <dbReference type="ARBA" id="ARBA00000085"/>
    </source>
</evidence>
<dbReference type="NCBIfam" id="TIGR00229">
    <property type="entry name" value="sensory_box"/>
    <property type="match status" value="1"/>
</dbReference>
<dbReference type="CDD" id="cd00082">
    <property type="entry name" value="HisKA"/>
    <property type="match status" value="1"/>
</dbReference>
<protein>
    <recommendedName>
        <fullName evidence="2">histidine kinase</fullName>
        <ecNumber evidence="2">2.7.13.3</ecNumber>
    </recommendedName>
</protein>
<dbReference type="SUPFAM" id="SSF55785">
    <property type="entry name" value="PYP-like sensor domain (PAS domain)"/>
    <property type="match status" value="1"/>
</dbReference>
<evidence type="ECO:0000313" key="6">
    <source>
        <dbReference type="EMBL" id="QPI49626.1"/>
    </source>
</evidence>
<dbReference type="InterPro" id="IPR005467">
    <property type="entry name" value="His_kinase_dom"/>
</dbReference>
<evidence type="ECO:0000259" key="5">
    <source>
        <dbReference type="PROSITE" id="PS50112"/>
    </source>
</evidence>
<dbReference type="PANTHER" id="PTHR43547">
    <property type="entry name" value="TWO-COMPONENT HISTIDINE KINASE"/>
    <property type="match status" value="1"/>
</dbReference>
<dbReference type="Gene3D" id="3.30.450.20">
    <property type="entry name" value="PAS domain"/>
    <property type="match status" value="1"/>
</dbReference>
<dbReference type="SUPFAM" id="SSF47384">
    <property type="entry name" value="Homodimeric domain of signal transducing histidine kinase"/>
    <property type="match status" value="1"/>
</dbReference>
<dbReference type="InterPro" id="IPR013656">
    <property type="entry name" value="PAS_4"/>
</dbReference>
<evidence type="ECO:0000256" key="2">
    <source>
        <dbReference type="ARBA" id="ARBA00012438"/>
    </source>
</evidence>
<dbReference type="CDD" id="cd00075">
    <property type="entry name" value="HATPase"/>
    <property type="match status" value="1"/>
</dbReference>
<feature type="domain" description="Histidine kinase" evidence="4">
    <location>
        <begin position="373"/>
        <end position="591"/>
    </location>
</feature>
<dbReference type="InterPro" id="IPR000014">
    <property type="entry name" value="PAS"/>
</dbReference>
<organism evidence="6 7">
    <name type="scientific">Massilia antarctica</name>
    <dbReference type="NCBI Taxonomy" id="2765360"/>
    <lineage>
        <taxon>Bacteria</taxon>
        <taxon>Pseudomonadati</taxon>
        <taxon>Pseudomonadota</taxon>
        <taxon>Betaproteobacteria</taxon>
        <taxon>Burkholderiales</taxon>
        <taxon>Oxalobacteraceae</taxon>
        <taxon>Telluria group</taxon>
        <taxon>Massilia</taxon>
    </lineage>
</organism>
<dbReference type="InterPro" id="IPR003661">
    <property type="entry name" value="HisK_dim/P_dom"/>
</dbReference>
<dbReference type="Pfam" id="PF14417">
    <property type="entry name" value="MEDS"/>
    <property type="match status" value="1"/>
</dbReference>
<dbReference type="InterPro" id="IPR004358">
    <property type="entry name" value="Sig_transdc_His_kin-like_C"/>
</dbReference>
<dbReference type="CDD" id="cd00130">
    <property type="entry name" value="PAS"/>
    <property type="match status" value="1"/>
</dbReference>
<accession>A0AA48WCU9</accession>